<dbReference type="EMBL" id="CAMXCT020001886">
    <property type="protein sequence ID" value="CAL1147239.1"/>
    <property type="molecule type" value="Genomic_DNA"/>
</dbReference>
<reference evidence="3" key="1">
    <citation type="submission" date="2022-10" db="EMBL/GenBank/DDBJ databases">
        <authorList>
            <person name="Chen Y."/>
            <person name="Dougan E. K."/>
            <person name="Chan C."/>
            <person name="Rhodes N."/>
            <person name="Thang M."/>
        </authorList>
    </citation>
    <scope>NUCLEOTIDE SEQUENCE</scope>
</reference>
<dbReference type="GO" id="GO:0030134">
    <property type="term" value="C:COPII-coated ER to Golgi transport vesicle"/>
    <property type="evidence" value="ECO:0007669"/>
    <property type="project" value="TreeGrafter"/>
</dbReference>
<accession>A0A9P1CLI8</accession>
<dbReference type="Proteomes" id="UP001152797">
    <property type="component" value="Unassembled WGS sequence"/>
</dbReference>
<keyword evidence="5" id="KW-1185">Reference proteome</keyword>
<evidence type="ECO:0000313" key="4">
    <source>
        <dbReference type="EMBL" id="CAL4781176.1"/>
    </source>
</evidence>
<dbReference type="InterPro" id="IPR012936">
    <property type="entry name" value="Erv_C"/>
</dbReference>
<dbReference type="PANTHER" id="PTHR10984">
    <property type="entry name" value="ENDOPLASMIC RETICULUM-GOLGI INTERMEDIATE COMPARTMENT PROTEIN"/>
    <property type="match status" value="1"/>
</dbReference>
<dbReference type="EMBL" id="CAMXCT010001886">
    <property type="protein sequence ID" value="CAI3993864.1"/>
    <property type="molecule type" value="Genomic_DNA"/>
</dbReference>
<dbReference type="GO" id="GO:0005783">
    <property type="term" value="C:endoplasmic reticulum"/>
    <property type="evidence" value="ECO:0007669"/>
    <property type="project" value="TreeGrafter"/>
</dbReference>
<reference evidence="4 5" key="2">
    <citation type="submission" date="2024-05" db="EMBL/GenBank/DDBJ databases">
        <authorList>
            <person name="Chen Y."/>
            <person name="Shah S."/>
            <person name="Dougan E. K."/>
            <person name="Thang M."/>
            <person name="Chan C."/>
        </authorList>
    </citation>
    <scope>NUCLEOTIDE SEQUENCE [LARGE SCALE GENOMIC DNA]</scope>
</reference>
<evidence type="ECO:0000313" key="5">
    <source>
        <dbReference type="Proteomes" id="UP001152797"/>
    </source>
</evidence>
<dbReference type="Pfam" id="PF07970">
    <property type="entry name" value="COPIIcoated_ERV"/>
    <property type="match status" value="1"/>
</dbReference>
<feature type="domain" description="Endoplasmic reticulum vesicle transporter C-terminal" evidence="2">
    <location>
        <begin position="14"/>
        <end position="178"/>
    </location>
</feature>
<protein>
    <submittedName>
        <fullName evidence="4">Endoplasmic reticulum vesicle transporter C-terminal domain-containing protein</fullName>
    </submittedName>
</protein>
<evidence type="ECO:0000313" key="3">
    <source>
        <dbReference type="EMBL" id="CAI3993864.1"/>
    </source>
</evidence>
<name>A0A9P1CLI8_9DINO</name>
<comment type="similarity">
    <text evidence="1">Belongs to the ERGIC family.</text>
</comment>
<evidence type="ECO:0000259" key="2">
    <source>
        <dbReference type="Pfam" id="PF07970"/>
    </source>
</evidence>
<dbReference type="AlphaFoldDB" id="A0A9P1CLI8"/>
<dbReference type="OrthoDB" id="449452at2759"/>
<sequence length="188" mass="21326">MLHMPMFEWRDRESELRREQKGESCRIHGYFDVNRVPGNFHIGTHGAMVPSYLSFYDEPSPPQQNMRHTINSLAFVDVGSPGSGMSRPLDGFKSPQAFTFQYYLMITPVTRKTAAADDYGYRFSASSFVTNELIGPAVFFRMEIDPIRVTNYTETVPWSKFLVNLCAVVGGCFAMSNMLLKIVDAILE</sequence>
<gene>
    <name evidence="3" type="ORF">C1SCF055_LOCUS20570</name>
</gene>
<organism evidence="3">
    <name type="scientific">Cladocopium goreaui</name>
    <dbReference type="NCBI Taxonomy" id="2562237"/>
    <lineage>
        <taxon>Eukaryota</taxon>
        <taxon>Sar</taxon>
        <taxon>Alveolata</taxon>
        <taxon>Dinophyceae</taxon>
        <taxon>Suessiales</taxon>
        <taxon>Symbiodiniaceae</taxon>
        <taxon>Cladocopium</taxon>
    </lineage>
</organism>
<proteinExistence type="inferred from homology"/>
<dbReference type="PANTHER" id="PTHR10984:SF25">
    <property type="entry name" value="ENDOPLASMIC RETICULUM-GOLGI INTERMEDIATE COMPARTMENT PROTEIN 3"/>
    <property type="match status" value="1"/>
</dbReference>
<evidence type="ECO:0000256" key="1">
    <source>
        <dbReference type="ARBA" id="ARBA00005648"/>
    </source>
</evidence>
<comment type="caution">
    <text evidence="3">The sequence shown here is derived from an EMBL/GenBank/DDBJ whole genome shotgun (WGS) entry which is preliminary data.</text>
</comment>
<dbReference type="EMBL" id="CAMXCT030001886">
    <property type="protein sequence ID" value="CAL4781176.1"/>
    <property type="molecule type" value="Genomic_DNA"/>
</dbReference>
<dbReference type="InterPro" id="IPR045888">
    <property type="entry name" value="Erv"/>
</dbReference>